<sequence length="146" mass="17635">MISWLLGSEAPSWSYLSDLFQDYRNVAVYTDHNNIIQIVKVSDIDEFYTQFSVLVHAKYFKSYNLYYIKLQRFVTFPTIYEEVANYFINLKGWRGIKYYYNDEFLGAWLLYDCYNCKEKQRAHLEINRSSKIIDELIKAHLRIYNS</sequence>
<dbReference type="GeneID" id="89337090"/>
<proteinExistence type="predicted"/>
<evidence type="ECO:0008006" key="3">
    <source>
        <dbReference type="Google" id="ProtNLM"/>
    </source>
</evidence>
<gene>
    <name evidence="1" type="ORF">V6M85_09935</name>
</gene>
<dbReference type="AlphaFoldDB" id="A0AAX4KYK9"/>
<name>A0AAX4KYK9_9CREN</name>
<dbReference type="RefSeq" id="WP_338599439.1">
    <property type="nucleotide sequence ID" value="NZ_CP146016.1"/>
</dbReference>
<protein>
    <recommendedName>
        <fullName evidence="3">Reverse transcriptase RNase H-like domain-containing protein</fullName>
    </recommendedName>
</protein>
<keyword evidence="2" id="KW-1185">Reference proteome</keyword>
<organism evidence="1 2">
    <name type="scientific">Sulfolobus tengchongensis</name>
    <dbReference type="NCBI Taxonomy" id="207809"/>
    <lineage>
        <taxon>Archaea</taxon>
        <taxon>Thermoproteota</taxon>
        <taxon>Thermoprotei</taxon>
        <taxon>Sulfolobales</taxon>
        <taxon>Sulfolobaceae</taxon>
        <taxon>Sulfolobus</taxon>
    </lineage>
</organism>
<evidence type="ECO:0000313" key="2">
    <source>
        <dbReference type="Proteomes" id="UP001432202"/>
    </source>
</evidence>
<dbReference type="EMBL" id="CP146016">
    <property type="protein sequence ID" value="WWQ59792.1"/>
    <property type="molecule type" value="Genomic_DNA"/>
</dbReference>
<evidence type="ECO:0000313" key="1">
    <source>
        <dbReference type="EMBL" id="WWQ59792.1"/>
    </source>
</evidence>
<reference evidence="1 2" key="1">
    <citation type="submission" date="2024-02" db="EMBL/GenBank/DDBJ databases">
        <title>STSV induces naive adaptation in Sulfolobus.</title>
        <authorList>
            <person name="Xiang X."/>
            <person name="Song M."/>
        </authorList>
    </citation>
    <scope>NUCLEOTIDE SEQUENCE [LARGE SCALE GENOMIC DNA]</scope>
    <source>
        <strain evidence="1 2">RT2</strain>
    </source>
</reference>
<dbReference type="Proteomes" id="UP001432202">
    <property type="component" value="Chromosome"/>
</dbReference>
<accession>A0AAX4KYK9</accession>